<comment type="caution">
    <text evidence="2">The sequence shown here is derived from an EMBL/GenBank/DDBJ whole genome shotgun (WGS) entry which is preliminary data.</text>
</comment>
<evidence type="ECO:0000313" key="2">
    <source>
        <dbReference type="EMBL" id="OFA10759.1"/>
    </source>
</evidence>
<dbReference type="Proteomes" id="UP000177010">
    <property type="component" value="Unassembled WGS sequence"/>
</dbReference>
<accession>A0A1E7XCJ2</accession>
<dbReference type="AlphaFoldDB" id="A0A1E7XCJ2"/>
<evidence type="ECO:0000313" key="3">
    <source>
        <dbReference type="Proteomes" id="UP000177010"/>
    </source>
</evidence>
<dbReference type="PIRSF" id="PIRSF029215">
    <property type="entry name" value="UCP029215"/>
    <property type="match status" value="1"/>
</dbReference>
<protein>
    <recommendedName>
        <fullName evidence="4">DUF2213 domain-containing protein</fullName>
    </recommendedName>
</protein>
<feature type="coiled-coil region" evidence="1">
    <location>
        <begin position="212"/>
        <end position="281"/>
    </location>
</feature>
<sequence length="382" mass="41035">MSNVTRYDTAPIGKIVEDASTGFLHVNDVPIARVGVFPYQKADGSIEMEAKLPQDLLADETIQSANNKAITDNHPSELVTAGNYTKYGKGITADNAHTDGNRVRVDMTITDPTLIKEIKDGKQELSIGFITEVVPQSGNYQGMQYDSMQRNIQINHVAVVDRGRAGHSVRITGDSAIMTDDDPKGGKQSMETTKVMLDGANITVATEDADTATQANSSLASLKTQLAAAQAKVKDLQAQIEKANGSASDNKKAADSAQAKADALDATVKDLQSKLDNFKGDSIDKLAEARVALIKQATPFVGDSFDFNGKTDKDIKVAAIKAKNDSFDEKEKSDDYINAFYDSMLAIANKPGVVGFTGGHGDGADELKKLQEARYHLNDSKE</sequence>
<dbReference type="Pfam" id="PF09979">
    <property type="entry name" value="DUF2213"/>
    <property type="match status" value="1"/>
</dbReference>
<keyword evidence="1" id="KW-0175">Coiled coil</keyword>
<dbReference type="InterPro" id="IPR016913">
    <property type="entry name" value="UCP029215"/>
</dbReference>
<reference evidence="2 3" key="1">
    <citation type="submission" date="2016-09" db="EMBL/GenBank/DDBJ databases">
        <title>Genome Sequence of Lactobacillus sunkii Strain CG01.</title>
        <authorList>
            <person name="Poehlein A."/>
            <person name="Gabris C."/>
            <person name="Bengelsdorf F.R."/>
            <person name="Duerre P."/>
            <person name="Daniel R."/>
        </authorList>
    </citation>
    <scope>NUCLEOTIDE SEQUENCE [LARGE SCALE GENOMIC DNA]</scope>
    <source>
        <strain evidence="2 3">CG_D</strain>
    </source>
</reference>
<gene>
    <name evidence="2" type="ORF">LASUN_13090</name>
</gene>
<dbReference type="RefSeq" id="WP_070367834.1">
    <property type="nucleotide sequence ID" value="NZ_MIQE01000012.1"/>
</dbReference>
<dbReference type="EMBL" id="MIQE01000012">
    <property type="protein sequence ID" value="OFA10759.1"/>
    <property type="molecule type" value="Genomic_DNA"/>
</dbReference>
<organism evidence="2 3">
    <name type="scientific">Lentilactobacillus sunkii</name>
    <dbReference type="NCBI Taxonomy" id="481719"/>
    <lineage>
        <taxon>Bacteria</taxon>
        <taxon>Bacillati</taxon>
        <taxon>Bacillota</taxon>
        <taxon>Bacilli</taxon>
        <taxon>Lactobacillales</taxon>
        <taxon>Lactobacillaceae</taxon>
        <taxon>Lentilactobacillus</taxon>
    </lineage>
</organism>
<proteinExistence type="predicted"/>
<evidence type="ECO:0000256" key="1">
    <source>
        <dbReference type="SAM" id="Coils"/>
    </source>
</evidence>
<name>A0A1E7XCJ2_9LACO</name>
<dbReference type="Gene3D" id="1.20.5.340">
    <property type="match status" value="1"/>
</dbReference>
<dbReference type="STRING" id="481719.LASUN_13090"/>
<evidence type="ECO:0008006" key="4">
    <source>
        <dbReference type="Google" id="ProtNLM"/>
    </source>
</evidence>